<feature type="compositionally biased region" description="Polar residues" evidence="1">
    <location>
        <begin position="61"/>
        <end position="70"/>
    </location>
</feature>
<dbReference type="EMBL" id="CM017698">
    <property type="protein sequence ID" value="TYG95412.1"/>
    <property type="molecule type" value="Genomic_DNA"/>
</dbReference>
<dbReference type="AlphaFoldDB" id="A0A5D2EQU5"/>
<gene>
    <name evidence="2" type="ORF">ES288_A11G265600v1</name>
</gene>
<evidence type="ECO:0000256" key="1">
    <source>
        <dbReference type="SAM" id="MobiDB-lite"/>
    </source>
</evidence>
<protein>
    <submittedName>
        <fullName evidence="2">Uncharacterized protein</fullName>
    </submittedName>
</protein>
<feature type="region of interest" description="Disordered" evidence="1">
    <location>
        <begin position="1"/>
        <end position="29"/>
    </location>
</feature>
<accession>A0A5D2EQU5</accession>
<reference evidence="2 3" key="1">
    <citation type="submission" date="2019-06" db="EMBL/GenBank/DDBJ databases">
        <title>WGS assembly of Gossypium darwinii.</title>
        <authorList>
            <person name="Chen Z.J."/>
            <person name="Sreedasyam A."/>
            <person name="Ando A."/>
            <person name="Song Q."/>
            <person name="De L."/>
            <person name="Hulse-Kemp A."/>
            <person name="Ding M."/>
            <person name="Ye W."/>
            <person name="Kirkbride R."/>
            <person name="Jenkins J."/>
            <person name="Plott C."/>
            <person name="Lovell J."/>
            <person name="Lin Y.-M."/>
            <person name="Vaughn R."/>
            <person name="Liu B."/>
            <person name="Li W."/>
            <person name="Simpson S."/>
            <person name="Scheffler B."/>
            <person name="Saski C."/>
            <person name="Grover C."/>
            <person name="Hu G."/>
            <person name="Conover J."/>
            <person name="Carlson J."/>
            <person name="Shu S."/>
            <person name="Boston L."/>
            <person name="Williams M."/>
            <person name="Peterson D."/>
            <person name="Mcgee K."/>
            <person name="Jones D."/>
            <person name="Wendel J."/>
            <person name="Stelly D."/>
            <person name="Grimwood J."/>
            <person name="Schmutz J."/>
        </authorList>
    </citation>
    <scope>NUCLEOTIDE SEQUENCE [LARGE SCALE GENOMIC DNA]</scope>
    <source>
        <strain evidence="2">1808015.09</strain>
    </source>
</reference>
<evidence type="ECO:0000313" key="3">
    <source>
        <dbReference type="Proteomes" id="UP000323506"/>
    </source>
</evidence>
<sequence>EGNVGIDSGKNKEIGNIRHRKGKKQQMKESKVMGLICIRWATLVVKIEAQLILGLKNVASHSKSSNNASGVDNGPLSPRNLVSHPRQNFNGGFKGLKGSNMLEDSISG</sequence>
<feature type="region of interest" description="Disordered" evidence="1">
    <location>
        <begin position="61"/>
        <end position="108"/>
    </location>
</feature>
<feature type="non-terminal residue" evidence="2">
    <location>
        <position position="1"/>
    </location>
</feature>
<name>A0A5D2EQU5_GOSDA</name>
<proteinExistence type="predicted"/>
<keyword evidence="3" id="KW-1185">Reference proteome</keyword>
<evidence type="ECO:0000313" key="2">
    <source>
        <dbReference type="EMBL" id="TYG95412.1"/>
    </source>
</evidence>
<dbReference type="Proteomes" id="UP000323506">
    <property type="component" value="Chromosome A11"/>
</dbReference>
<organism evidence="2 3">
    <name type="scientific">Gossypium darwinii</name>
    <name type="common">Darwin's cotton</name>
    <name type="synonym">Gossypium barbadense var. darwinii</name>
    <dbReference type="NCBI Taxonomy" id="34276"/>
    <lineage>
        <taxon>Eukaryota</taxon>
        <taxon>Viridiplantae</taxon>
        <taxon>Streptophyta</taxon>
        <taxon>Embryophyta</taxon>
        <taxon>Tracheophyta</taxon>
        <taxon>Spermatophyta</taxon>
        <taxon>Magnoliopsida</taxon>
        <taxon>eudicotyledons</taxon>
        <taxon>Gunneridae</taxon>
        <taxon>Pentapetalae</taxon>
        <taxon>rosids</taxon>
        <taxon>malvids</taxon>
        <taxon>Malvales</taxon>
        <taxon>Malvaceae</taxon>
        <taxon>Malvoideae</taxon>
        <taxon>Gossypium</taxon>
    </lineage>
</organism>